<dbReference type="Proteomes" id="UP001234178">
    <property type="component" value="Unassembled WGS sequence"/>
</dbReference>
<protein>
    <submittedName>
        <fullName evidence="2">Uncharacterized protein</fullName>
    </submittedName>
</protein>
<feature type="compositionally biased region" description="Polar residues" evidence="1">
    <location>
        <begin position="56"/>
        <end position="66"/>
    </location>
</feature>
<accession>A0ABQ9YPV4</accession>
<keyword evidence="3" id="KW-1185">Reference proteome</keyword>
<name>A0ABQ9YPV4_9CRUS</name>
<organism evidence="2 3">
    <name type="scientific">Daphnia magna</name>
    <dbReference type="NCBI Taxonomy" id="35525"/>
    <lineage>
        <taxon>Eukaryota</taxon>
        <taxon>Metazoa</taxon>
        <taxon>Ecdysozoa</taxon>
        <taxon>Arthropoda</taxon>
        <taxon>Crustacea</taxon>
        <taxon>Branchiopoda</taxon>
        <taxon>Diplostraca</taxon>
        <taxon>Cladocera</taxon>
        <taxon>Anomopoda</taxon>
        <taxon>Daphniidae</taxon>
        <taxon>Daphnia</taxon>
    </lineage>
</organism>
<proteinExistence type="predicted"/>
<evidence type="ECO:0000256" key="1">
    <source>
        <dbReference type="SAM" id="MobiDB-lite"/>
    </source>
</evidence>
<comment type="caution">
    <text evidence="2">The sequence shown here is derived from an EMBL/GenBank/DDBJ whole genome shotgun (WGS) entry which is preliminary data.</text>
</comment>
<feature type="region of interest" description="Disordered" evidence="1">
    <location>
        <begin position="46"/>
        <end position="66"/>
    </location>
</feature>
<sequence>MEIHSTSVGRDAKDRLERTASRKPRSELMFLGQAINIDVHITGEDYETSNKRGEIIQSSSSHALKC</sequence>
<reference evidence="2 3" key="1">
    <citation type="journal article" date="2023" name="Nucleic Acids Res.">
        <title>The hologenome of Daphnia magna reveals possible DNA methylation and microbiome-mediated evolution of the host genome.</title>
        <authorList>
            <person name="Chaturvedi A."/>
            <person name="Li X."/>
            <person name="Dhandapani V."/>
            <person name="Marshall H."/>
            <person name="Kissane S."/>
            <person name="Cuenca-Cambronero M."/>
            <person name="Asole G."/>
            <person name="Calvet F."/>
            <person name="Ruiz-Romero M."/>
            <person name="Marangio P."/>
            <person name="Guigo R."/>
            <person name="Rago D."/>
            <person name="Mirbahai L."/>
            <person name="Eastwood N."/>
            <person name="Colbourne J.K."/>
            <person name="Zhou J."/>
            <person name="Mallon E."/>
            <person name="Orsini L."/>
        </authorList>
    </citation>
    <scope>NUCLEOTIDE SEQUENCE [LARGE SCALE GENOMIC DNA]</scope>
    <source>
        <strain evidence="2">LRV0_1</strain>
    </source>
</reference>
<evidence type="ECO:0000313" key="3">
    <source>
        <dbReference type="Proteomes" id="UP001234178"/>
    </source>
</evidence>
<dbReference type="EMBL" id="JAOYFB010000001">
    <property type="protein sequence ID" value="KAK4002654.1"/>
    <property type="molecule type" value="Genomic_DNA"/>
</dbReference>
<feature type="compositionally biased region" description="Basic and acidic residues" evidence="1">
    <location>
        <begin position="10"/>
        <end position="24"/>
    </location>
</feature>
<gene>
    <name evidence="2" type="ORF">OUZ56_004466</name>
</gene>
<evidence type="ECO:0000313" key="2">
    <source>
        <dbReference type="EMBL" id="KAK4002654.1"/>
    </source>
</evidence>
<feature type="region of interest" description="Disordered" evidence="1">
    <location>
        <begin position="1"/>
        <end position="24"/>
    </location>
</feature>